<dbReference type="AlphaFoldDB" id="C0E231"/>
<evidence type="ECO:0000259" key="2">
    <source>
        <dbReference type="PROSITE" id="PS50943"/>
    </source>
</evidence>
<dbReference type="Proteomes" id="UP000006247">
    <property type="component" value="Unassembled WGS sequence"/>
</dbReference>
<evidence type="ECO:0000313" key="3">
    <source>
        <dbReference type="EMBL" id="EEG27373.1"/>
    </source>
</evidence>
<gene>
    <name evidence="3" type="ORF">CORMATOL_01036</name>
</gene>
<evidence type="ECO:0000256" key="1">
    <source>
        <dbReference type="SAM" id="MobiDB-lite"/>
    </source>
</evidence>
<dbReference type="RefSeq" id="WP_005520584.1">
    <property type="nucleotide sequence ID" value="NZ_EQ973329.1"/>
</dbReference>
<dbReference type="InterPro" id="IPR001387">
    <property type="entry name" value="Cro/C1-type_HTH"/>
</dbReference>
<feature type="region of interest" description="Disordered" evidence="1">
    <location>
        <begin position="114"/>
        <end position="171"/>
    </location>
</feature>
<organism evidence="3 4">
    <name type="scientific">Corynebacterium matruchotii ATCC 33806</name>
    <dbReference type="NCBI Taxonomy" id="566549"/>
    <lineage>
        <taxon>Bacteria</taxon>
        <taxon>Bacillati</taxon>
        <taxon>Actinomycetota</taxon>
        <taxon>Actinomycetes</taxon>
        <taxon>Mycobacteriales</taxon>
        <taxon>Corynebacteriaceae</taxon>
        <taxon>Corynebacterium</taxon>
    </lineage>
</organism>
<reference evidence="3 4" key="1">
    <citation type="submission" date="2009-01" db="EMBL/GenBank/DDBJ databases">
        <authorList>
            <person name="Fulton L."/>
            <person name="Clifton S."/>
            <person name="Chinwalla A.T."/>
            <person name="Mitreva M."/>
            <person name="Sodergren E."/>
            <person name="Weinstock G."/>
            <person name="Clifton S."/>
            <person name="Dooling D.J."/>
            <person name="Fulton B."/>
            <person name="Minx P."/>
            <person name="Pepin K.H."/>
            <person name="Johnson M."/>
            <person name="Bhonagiri V."/>
            <person name="Nash W.E."/>
            <person name="Mardis E.R."/>
            <person name="Wilson R.K."/>
        </authorList>
    </citation>
    <scope>NUCLEOTIDE SEQUENCE [LARGE SCALE GENOMIC DNA]</scope>
    <source>
        <strain evidence="3 4">ATCC 33806</strain>
    </source>
</reference>
<dbReference type="CDD" id="cd00093">
    <property type="entry name" value="HTH_XRE"/>
    <property type="match status" value="1"/>
</dbReference>
<sequence length="171" mass="18021">MNFDTWLKSLPGAPTPTIAAKKSGLAAPTLLRHVERGHSTADNVIAIAKAYGVSPIDALVDNGMLEPSDLGGERSPIKAALRDATITELLETLIERVNNSGLIEGSFEMSTIAGRKPSDGVNELNPESKPDDPWAAAATVGGKSSWRGDEMVADDSEEEGFLGDDNYSDGP</sequence>
<accession>C0E231</accession>
<dbReference type="EMBL" id="ACEB01000017">
    <property type="protein sequence ID" value="EEG27373.1"/>
    <property type="molecule type" value="Genomic_DNA"/>
</dbReference>
<dbReference type="PROSITE" id="PS50943">
    <property type="entry name" value="HTH_CROC1"/>
    <property type="match status" value="1"/>
</dbReference>
<dbReference type="HOGENOM" id="CLU_1560380_0_0_11"/>
<feature type="domain" description="HTH cro/C1-type" evidence="2">
    <location>
        <begin position="20"/>
        <end position="59"/>
    </location>
</feature>
<protein>
    <recommendedName>
        <fullName evidence="2">HTH cro/C1-type domain-containing protein</fullName>
    </recommendedName>
</protein>
<comment type="caution">
    <text evidence="3">The sequence shown here is derived from an EMBL/GenBank/DDBJ whole genome shotgun (WGS) entry which is preliminary data.</text>
</comment>
<feature type="compositionally biased region" description="Acidic residues" evidence="1">
    <location>
        <begin position="151"/>
        <end position="162"/>
    </location>
</feature>
<proteinExistence type="predicted"/>
<name>C0E231_9CORY</name>
<evidence type="ECO:0000313" key="4">
    <source>
        <dbReference type="Proteomes" id="UP000006247"/>
    </source>
</evidence>